<sequence length="753" mass="85471">MDITSRGTRDTLPSRRSQVMVASQLVRSRSGSITANERSSPRKPSSSSKRFIRSNNRSRSSRTAQSSSGTTSPPGMMKKVPSAWAMSPGRSSLGSPIVPKAVSESPAKANGGGVVSKVLNYWKQKKASVIEEEGYHRFRILHNRLLQWRFINARAHFAMARFKTVAEMQLFSVWFRALQIRKMILQKRIELQNAKHVMKLYQIVIPQDSFLDEWAKLELRDQESYGGLERKLLALSTTMPLSRDLKVNTVSVHEALNTAIEVMNLVEPLIMRFQIQETLNHTITSSMDKIAITPNHRSSRCSFSGNNRSKSRSSRTPQSSSGAKVPSAWAMSPGRSSLGSRFVPKAVSESPAKANGGGVASKVLNYWKQKKASVIEEEGYHRFRILHNRLLQWRFINARAHFTLPRTKRVAEMQLFCVWFRTLVIRMMITQKRIELQNIKHLIKLYQIVIPQLTYLNEWEKLEGRNQESVGRLEKKLLALSNPMPLPHDLKLVWSRSGSAPAIAITANDRSSRRLSVSSSSERFISGNNRSKSTSSRSSRTAQSSSGATSPGMMKKVPSAWAMSPGRSSLGSPFVAKASESPAKANGGGGRRSVTSKVLNYLKQRKSSPIEEEGYHRFKILHNRLLQWRFINARAQFAMARIKTVAEMQLFSVRFRTLRIRKAIIQKKTELQNVKHLLKLYHIVIPQLPFLNEWEKLERRNQESIGRLERKLVALSNTLPLSNYLKVHTLLTPRNKRKDRNKQYPNLKGCKTP</sequence>
<protein>
    <recommendedName>
        <fullName evidence="5">QWRF motif-containing protein</fullName>
    </recommendedName>
</protein>
<dbReference type="PANTHER" id="PTHR31807">
    <property type="entry name" value="AUGMIN FAMILY MEMBER"/>
    <property type="match status" value="1"/>
</dbReference>
<evidence type="ECO:0000256" key="1">
    <source>
        <dbReference type="ARBA" id="ARBA00010016"/>
    </source>
</evidence>
<evidence type="ECO:0000313" key="3">
    <source>
        <dbReference type="EMBL" id="RYR32537.1"/>
    </source>
</evidence>
<reference evidence="3 4" key="1">
    <citation type="submission" date="2019-01" db="EMBL/GenBank/DDBJ databases">
        <title>Sequencing of cultivated peanut Arachis hypogaea provides insights into genome evolution and oil improvement.</title>
        <authorList>
            <person name="Chen X."/>
        </authorList>
    </citation>
    <scope>NUCLEOTIDE SEQUENCE [LARGE SCALE GENOMIC DNA]</scope>
    <source>
        <strain evidence="4">cv. Fuhuasheng</strain>
        <tissue evidence="3">Leaves</tissue>
    </source>
</reference>
<dbReference type="Pfam" id="PF04484">
    <property type="entry name" value="QWRF"/>
    <property type="match status" value="3"/>
</dbReference>
<evidence type="ECO:0000313" key="4">
    <source>
        <dbReference type="Proteomes" id="UP000289738"/>
    </source>
</evidence>
<organism evidence="3 4">
    <name type="scientific">Arachis hypogaea</name>
    <name type="common">Peanut</name>
    <dbReference type="NCBI Taxonomy" id="3818"/>
    <lineage>
        <taxon>Eukaryota</taxon>
        <taxon>Viridiplantae</taxon>
        <taxon>Streptophyta</taxon>
        <taxon>Embryophyta</taxon>
        <taxon>Tracheophyta</taxon>
        <taxon>Spermatophyta</taxon>
        <taxon>Magnoliopsida</taxon>
        <taxon>eudicotyledons</taxon>
        <taxon>Gunneridae</taxon>
        <taxon>Pentapetalae</taxon>
        <taxon>rosids</taxon>
        <taxon>fabids</taxon>
        <taxon>Fabales</taxon>
        <taxon>Fabaceae</taxon>
        <taxon>Papilionoideae</taxon>
        <taxon>50 kb inversion clade</taxon>
        <taxon>dalbergioids sensu lato</taxon>
        <taxon>Dalbergieae</taxon>
        <taxon>Pterocarpus clade</taxon>
        <taxon>Arachis</taxon>
    </lineage>
</organism>
<dbReference type="GO" id="GO:0051225">
    <property type="term" value="P:spindle assembly"/>
    <property type="evidence" value="ECO:0007669"/>
    <property type="project" value="TreeGrafter"/>
</dbReference>
<name>A0A445B1H1_ARAHY</name>
<comment type="caution">
    <text evidence="3">The sequence shown here is derived from an EMBL/GenBank/DDBJ whole genome shotgun (WGS) entry which is preliminary data.</text>
</comment>
<feature type="region of interest" description="Disordered" evidence="2">
    <location>
        <begin position="296"/>
        <end position="333"/>
    </location>
</feature>
<evidence type="ECO:0008006" key="5">
    <source>
        <dbReference type="Google" id="ProtNLM"/>
    </source>
</evidence>
<dbReference type="InterPro" id="IPR007573">
    <property type="entry name" value="QWRF"/>
</dbReference>
<gene>
    <name evidence="3" type="ORF">Ahy_A10g047083</name>
</gene>
<dbReference type="Proteomes" id="UP000289738">
    <property type="component" value="Chromosome A10"/>
</dbReference>
<proteinExistence type="inferred from homology"/>
<feature type="compositionally biased region" description="Low complexity" evidence="2">
    <location>
        <begin position="302"/>
        <end position="321"/>
    </location>
</feature>
<comment type="similarity">
    <text evidence="1">Belongs to the QWRF family.</text>
</comment>
<dbReference type="EMBL" id="SDMP01000010">
    <property type="protein sequence ID" value="RYR32537.1"/>
    <property type="molecule type" value="Genomic_DNA"/>
</dbReference>
<dbReference type="STRING" id="3818.A0A445B1H1"/>
<dbReference type="PANTHER" id="PTHR31807:SF27">
    <property type="entry name" value="QWRF MOTIF-CONTAINING PROTEIN 7"/>
    <property type="match status" value="1"/>
</dbReference>
<dbReference type="GO" id="GO:0005880">
    <property type="term" value="C:nuclear microtubule"/>
    <property type="evidence" value="ECO:0007669"/>
    <property type="project" value="TreeGrafter"/>
</dbReference>
<accession>A0A445B1H1</accession>
<feature type="compositionally biased region" description="Low complexity" evidence="2">
    <location>
        <begin position="514"/>
        <end position="550"/>
    </location>
</feature>
<feature type="compositionally biased region" description="Polar residues" evidence="2">
    <location>
        <begin position="14"/>
        <end position="37"/>
    </location>
</feature>
<dbReference type="GO" id="GO:0005737">
    <property type="term" value="C:cytoplasm"/>
    <property type="evidence" value="ECO:0007669"/>
    <property type="project" value="TreeGrafter"/>
</dbReference>
<feature type="region of interest" description="Disordered" evidence="2">
    <location>
        <begin position="514"/>
        <end position="564"/>
    </location>
</feature>
<feature type="compositionally biased region" description="Low complexity" evidence="2">
    <location>
        <begin position="42"/>
        <end position="72"/>
    </location>
</feature>
<feature type="region of interest" description="Disordered" evidence="2">
    <location>
        <begin position="1"/>
        <end position="86"/>
    </location>
</feature>
<dbReference type="AlphaFoldDB" id="A0A445B1H1"/>
<evidence type="ECO:0000256" key="2">
    <source>
        <dbReference type="SAM" id="MobiDB-lite"/>
    </source>
</evidence>
<dbReference type="GO" id="GO:0008017">
    <property type="term" value="F:microtubule binding"/>
    <property type="evidence" value="ECO:0007669"/>
    <property type="project" value="TreeGrafter"/>
</dbReference>
<keyword evidence="4" id="KW-1185">Reference proteome</keyword>